<dbReference type="PANTHER" id="PTHR35970:SF1">
    <property type="entry name" value="SODIUM CHANNEL AND CLATHRIN LINKER 1"/>
    <property type="match status" value="1"/>
</dbReference>
<dbReference type="InterPro" id="IPR038911">
    <property type="entry name" value="SCLT1"/>
</dbReference>
<protein>
    <recommendedName>
        <fullName evidence="5">Centrosomal protein of 162 kDa</fullName>
    </recommendedName>
</protein>
<reference evidence="3 4" key="1">
    <citation type="journal article" date="2024" name="Science">
        <title>Giant polyketide synthase enzymes in the biosynthesis of giant marine polyether toxins.</title>
        <authorList>
            <person name="Fallon T.R."/>
            <person name="Shende V.V."/>
            <person name="Wierzbicki I.H."/>
            <person name="Pendleton A.L."/>
            <person name="Watervoot N.F."/>
            <person name="Auber R.P."/>
            <person name="Gonzalez D.J."/>
            <person name="Wisecaver J.H."/>
            <person name="Moore B.S."/>
        </authorList>
    </citation>
    <scope>NUCLEOTIDE SEQUENCE [LARGE SCALE GENOMIC DNA]</scope>
    <source>
        <strain evidence="3 4">12B1</strain>
    </source>
</reference>
<feature type="coiled-coil region" evidence="1">
    <location>
        <begin position="202"/>
        <end position="427"/>
    </location>
</feature>
<keyword evidence="1" id="KW-0175">Coiled coil</keyword>
<name>A0AB34KDS0_PRYPA</name>
<feature type="compositionally biased region" description="Polar residues" evidence="2">
    <location>
        <begin position="744"/>
        <end position="774"/>
    </location>
</feature>
<dbReference type="SUPFAM" id="SSF57997">
    <property type="entry name" value="Tropomyosin"/>
    <property type="match status" value="1"/>
</dbReference>
<comment type="caution">
    <text evidence="3">The sequence shown here is derived from an EMBL/GenBank/DDBJ whole genome shotgun (WGS) entry which is preliminary data.</text>
</comment>
<feature type="coiled-coil region" evidence="1">
    <location>
        <begin position="634"/>
        <end position="661"/>
    </location>
</feature>
<evidence type="ECO:0000313" key="4">
    <source>
        <dbReference type="Proteomes" id="UP001515480"/>
    </source>
</evidence>
<evidence type="ECO:0000256" key="1">
    <source>
        <dbReference type="SAM" id="Coils"/>
    </source>
</evidence>
<feature type="region of interest" description="Disordered" evidence="2">
    <location>
        <begin position="733"/>
        <end position="778"/>
    </location>
</feature>
<sequence>MDDQWALRPLSSQGGMSLHDDPVFLKDMTRRLSSELSRKIGMPPAPTDTSWMLNPEELPPLIAAYDARIAELERSDEHHRAIAESATAELRRVDETNATLRSELERALESAMRHERLASYGVGRASDGSAEMRELKERLEVLYQENELLTEQQAESNEELDRMRQERIEQAHDQMALVRQIGALRDELAAASARERRAVEGRDRAHAELQKCAAELLQAQENTQEAMSIAERHASERDWALSSVHEQRAQLQQLSSRVEHERDELLQQLTAARAAEREAQARLEKMEASYQDLSTREQAAVDHLAAARADSVAGTQALRALESRCLEAEHRVEQLSSELGAATSRATEAEAEKRELAQRHSRAHEEVGRMEKRLQALQAEEKARRAELTTALKQEAQGRVSALQDEVRSLELVVADLNHQLQRAHRESSRNARRDGSAFFFSGGLGVGLSPALSDANIPISSLISSDAASRTARLEGTRAMDELAVRLDSAERERDTAEKKRRELALQLRVASETHAQERAALSAREEKLSRQVRRLEEESVTWQQERKRLLGVNQDLELRVVQASAELSAIKYQHMEEARMSREERDATVTSLQSQLADARTLHDQSSSELEELLKAQEEMGSRYRTEAKSIAERSEVLVQELRAESERLTIRNAELTTQLSGAIARVHQLSTSEREEAAKALTLQAQLKNMQSERGQIMAQLTQLRSAEKGWLAERKALVKQLQAPRLAMNASSGAPAPIPTTGSSGPQAGPGTSRQHASTSIGRVTTTSRSYGKDVKSIAAQELEDALADARLKAQAQQQATATS</sequence>
<feature type="coiled-coil region" evidence="1">
    <location>
        <begin position="481"/>
        <end position="547"/>
    </location>
</feature>
<proteinExistence type="predicted"/>
<dbReference type="GO" id="GO:0005814">
    <property type="term" value="C:centriole"/>
    <property type="evidence" value="ECO:0007669"/>
    <property type="project" value="TreeGrafter"/>
</dbReference>
<dbReference type="PANTHER" id="PTHR35970">
    <property type="entry name" value="SODIUM CHANNEL AND CLATHRIN LINKER 1"/>
    <property type="match status" value="1"/>
</dbReference>
<feature type="coiled-coil region" evidence="1">
    <location>
        <begin position="83"/>
        <end position="166"/>
    </location>
</feature>
<dbReference type="AlphaFoldDB" id="A0AB34KDS0"/>
<dbReference type="GO" id="GO:0060271">
    <property type="term" value="P:cilium assembly"/>
    <property type="evidence" value="ECO:0007669"/>
    <property type="project" value="TreeGrafter"/>
</dbReference>
<accession>A0AB34KDS0</accession>
<evidence type="ECO:0008006" key="5">
    <source>
        <dbReference type="Google" id="ProtNLM"/>
    </source>
</evidence>
<evidence type="ECO:0000313" key="3">
    <source>
        <dbReference type="EMBL" id="KAL1530560.1"/>
    </source>
</evidence>
<organism evidence="3 4">
    <name type="scientific">Prymnesium parvum</name>
    <name type="common">Toxic golden alga</name>
    <dbReference type="NCBI Taxonomy" id="97485"/>
    <lineage>
        <taxon>Eukaryota</taxon>
        <taxon>Haptista</taxon>
        <taxon>Haptophyta</taxon>
        <taxon>Prymnesiophyceae</taxon>
        <taxon>Prymnesiales</taxon>
        <taxon>Prymnesiaceae</taxon>
        <taxon>Prymnesium</taxon>
    </lineage>
</organism>
<dbReference type="Proteomes" id="UP001515480">
    <property type="component" value="Unassembled WGS sequence"/>
</dbReference>
<keyword evidence="4" id="KW-1185">Reference proteome</keyword>
<dbReference type="EMBL" id="JBGBPQ010000001">
    <property type="protein sequence ID" value="KAL1530560.1"/>
    <property type="molecule type" value="Genomic_DNA"/>
</dbReference>
<evidence type="ECO:0000256" key="2">
    <source>
        <dbReference type="SAM" id="MobiDB-lite"/>
    </source>
</evidence>
<feature type="region of interest" description="Disordered" evidence="2">
    <location>
        <begin position="1"/>
        <end position="21"/>
    </location>
</feature>
<gene>
    <name evidence="3" type="ORF">AB1Y20_001461</name>
</gene>